<evidence type="ECO:0008006" key="4">
    <source>
        <dbReference type="Google" id="ProtNLM"/>
    </source>
</evidence>
<feature type="coiled-coil region" evidence="1">
    <location>
        <begin position="19"/>
        <end position="60"/>
    </location>
</feature>
<dbReference type="AlphaFoldDB" id="A0A0D2P129"/>
<name>A0A0D2P129_HYPSF</name>
<evidence type="ECO:0000313" key="2">
    <source>
        <dbReference type="EMBL" id="KJA22411.1"/>
    </source>
</evidence>
<sequence>MASLAHLCTSNQAPTDDERARLKETVADYDEKLAAITQKISALEVQLRSLNEEKTATLEASKLFKRALSPFRQLPEDVVRAIFVACLEWRCNPTMAKTEAPVLLTRISRATRMIALTTPRLWAAIHIPIITSVQLEVMDTAKSVMNARARGVKEWLLRRSGDLPLRISVYETNYNGTQELTSDVIDILIACCSRWKNVHFTCRPTTLSGVLSLSRFDVPLLQSLAMYPTTFTPDEINLWKNSDILQSPMLKKFGYLGFSNGVPPKYPVNWSNLTHLHCTDAMDNLVDVLRQAAALTTLNLTLERLEHAIPYSGTISLPCLTSLVIIQHCRPRGENMEILESIYAPSLEAVCYDSMLDPPPRSPALIACLKRSPNVRELSMTRPSSADTLVEYLRHCPALLTLRVPPEDLMITMEKLENPWSKADTDTFLRAFFQDDAAQCLCPQLEYFRYEAELVVSLRTLHDFLVHRKGGNPHLSSWKAVTLNVEYDPVEEPLIKEIESAEVAGNTRLMISFQKRMSRWENLGFKQLLPDLTYWRRLDVGHAQSSMI</sequence>
<evidence type="ECO:0000256" key="1">
    <source>
        <dbReference type="SAM" id="Coils"/>
    </source>
</evidence>
<reference evidence="3" key="1">
    <citation type="submission" date="2014-04" db="EMBL/GenBank/DDBJ databases">
        <title>Evolutionary Origins and Diversification of the Mycorrhizal Mutualists.</title>
        <authorList>
            <consortium name="DOE Joint Genome Institute"/>
            <consortium name="Mycorrhizal Genomics Consortium"/>
            <person name="Kohler A."/>
            <person name="Kuo A."/>
            <person name="Nagy L.G."/>
            <person name="Floudas D."/>
            <person name="Copeland A."/>
            <person name="Barry K.W."/>
            <person name="Cichocki N."/>
            <person name="Veneault-Fourrey C."/>
            <person name="LaButti K."/>
            <person name="Lindquist E.A."/>
            <person name="Lipzen A."/>
            <person name="Lundell T."/>
            <person name="Morin E."/>
            <person name="Murat C."/>
            <person name="Riley R."/>
            <person name="Ohm R."/>
            <person name="Sun H."/>
            <person name="Tunlid A."/>
            <person name="Henrissat B."/>
            <person name="Grigoriev I.V."/>
            <person name="Hibbett D.S."/>
            <person name="Martin F."/>
        </authorList>
    </citation>
    <scope>NUCLEOTIDE SEQUENCE [LARGE SCALE GENOMIC DNA]</scope>
    <source>
        <strain evidence="3">FD-334 SS-4</strain>
    </source>
</reference>
<evidence type="ECO:0000313" key="3">
    <source>
        <dbReference type="Proteomes" id="UP000054270"/>
    </source>
</evidence>
<accession>A0A0D2P129</accession>
<keyword evidence="3" id="KW-1185">Reference proteome</keyword>
<dbReference type="Gene3D" id="3.80.10.10">
    <property type="entry name" value="Ribonuclease Inhibitor"/>
    <property type="match status" value="1"/>
</dbReference>
<dbReference type="OrthoDB" id="2269034at2759"/>
<protein>
    <recommendedName>
        <fullName evidence="4">F-box domain-containing protein</fullName>
    </recommendedName>
</protein>
<gene>
    <name evidence="2" type="ORF">HYPSUDRAFT_656867</name>
</gene>
<dbReference type="STRING" id="945553.A0A0D2P129"/>
<dbReference type="InterPro" id="IPR032675">
    <property type="entry name" value="LRR_dom_sf"/>
</dbReference>
<dbReference type="EMBL" id="KN817550">
    <property type="protein sequence ID" value="KJA22411.1"/>
    <property type="molecule type" value="Genomic_DNA"/>
</dbReference>
<keyword evidence="1" id="KW-0175">Coiled coil</keyword>
<organism evidence="2 3">
    <name type="scientific">Hypholoma sublateritium (strain FD-334 SS-4)</name>
    <dbReference type="NCBI Taxonomy" id="945553"/>
    <lineage>
        <taxon>Eukaryota</taxon>
        <taxon>Fungi</taxon>
        <taxon>Dikarya</taxon>
        <taxon>Basidiomycota</taxon>
        <taxon>Agaricomycotina</taxon>
        <taxon>Agaricomycetes</taxon>
        <taxon>Agaricomycetidae</taxon>
        <taxon>Agaricales</taxon>
        <taxon>Agaricineae</taxon>
        <taxon>Strophariaceae</taxon>
        <taxon>Hypholoma</taxon>
    </lineage>
</organism>
<proteinExistence type="predicted"/>
<dbReference type="Proteomes" id="UP000054270">
    <property type="component" value="Unassembled WGS sequence"/>
</dbReference>